<reference evidence="1" key="2">
    <citation type="submission" date="2023-04" db="EMBL/GenBank/DDBJ databases">
        <authorList>
            <person name="Bu L."/>
            <person name="Lu L."/>
            <person name="Laidemitt M.R."/>
            <person name="Zhang S.M."/>
            <person name="Mutuku M."/>
            <person name="Mkoji G."/>
            <person name="Steinauer M."/>
            <person name="Loker E.S."/>
        </authorList>
    </citation>
    <scope>NUCLEOTIDE SEQUENCE</scope>
    <source>
        <strain evidence="1">KasaAsao</strain>
        <tissue evidence="1">Whole Snail</tissue>
    </source>
</reference>
<gene>
    <name evidence="1" type="ORF">Bpfe_024602</name>
</gene>
<organism evidence="1 2">
    <name type="scientific">Biomphalaria pfeifferi</name>
    <name type="common">Bloodfluke planorb</name>
    <name type="synonym">Freshwater snail</name>
    <dbReference type="NCBI Taxonomy" id="112525"/>
    <lineage>
        <taxon>Eukaryota</taxon>
        <taxon>Metazoa</taxon>
        <taxon>Spiralia</taxon>
        <taxon>Lophotrochozoa</taxon>
        <taxon>Mollusca</taxon>
        <taxon>Gastropoda</taxon>
        <taxon>Heterobranchia</taxon>
        <taxon>Euthyneura</taxon>
        <taxon>Panpulmonata</taxon>
        <taxon>Hygrophila</taxon>
        <taxon>Lymnaeoidea</taxon>
        <taxon>Planorbidae</taxon>
        <taxon>Biomphalaria</taxon>
    </lineage>
</organism>
<reference evidence="1" key="1">
    <citation type="journal article" date="2023" name="PLoS Negl. Trop. Dis.">
        <title>A genome sequence for Biomphalaria pfeifferi, the major vector snail for the human-infecting parasite Schistosoma mansoni.</title>
        <authorList>
            <person name="Bu L."/>
            <person name="Lu L."/>
            <person name="Laidemitt M.R."/>
            <person name="Zhang S.M."/>
            <person name="Mutuku M."/>
            <person name="Mkoji G."/>
            <person name="Steinauer M."/>
            <person name="Loker E.S."/>
        </authorList>
    </citation>
    <scope>NUCLEOTIDE SEQUENCE</scope>
    <source>
        <strain evidence="1">KasaAsao</strain>
    </source>
</reference>
<sequence length="140" mass="15538">MATASYSLPPHGIPTLIPEIISKPFDTIQHKTVRVVGRVVNYDAANNLAFLAEPTQSSSIHLVVDTQLTDSSDFVTGSQVMLIGELEELDLSVHQLRDFTDSGNVILKARISKCVDRLDYGLYCKTLAVWRDFSEAHFSQ</sequence>
<protein>
    <submittedName>
        <fullName evidence="1">Telomere-capping CST complex subunit-domain-containing protein</fullName>
    </submittedName>
</protein>
<comment type="caution">
    <text evidence="1">The sequence shown here is derived from an EMBL/GenBank/DDBJ whole genome shotgun (WGS) entry which is preliminary data.</text>
</comment>
<accession>A0AAD8F099</accession>
<dbReference type="GO" id="GO:1990879">
    <property type="term" value="C:CST complex"/>
    <property type="evidence" value="ECO:0007669"/>
    <property type="project" value="InterPro"/>
</dbReference>
<dbReference type="Proteomes" id="UP001233172">
    <property type="component" value="Unassembled WGS sequence"/>
</dbReference>
<dbReference type="GO" id="GO:0003697">
    <property type="term" value="F:single-stranded DNA binding"/>
    <property type="evidence" value="ECO:0007669"/>
    <property type="project" value="InterPro"/>
</dbReference>
<name>A0AAD8F099_BIOPF</name>
<dbReference type="InterPro" id="IPR012340">
    <property type="entry name" value="NA-bd_OB-fold"/>
</dbReference>
<dbReference type="Gene3D" id="2.40.50.140">
    <property type="entry name" value="Nucleic acid-binding proteins"/>
    <property type="match status" value="1"/>
</dbReference>
<keyword evidence="2" id="KW-1185">Reference proteome</keyword>
<dbReference type="Pfam" id="PF15490">
    <property type="entry name" value="Ten1_2"/>
    <property type="match status" value="1"/>
</dbReference>
<dbReference type="EMBL" id="JASAOG010000173">
    <property type="protein sequence ID" value="KAK0045933.1"/>
    <property type="molecule type" value="Genomic_DNA"/>
</dbReference>
<dbReference type="AlphaFoldDB" id="A0AAD8F099"/>
<evidence type="ECO:0000313" key="1">
    <source>
        <dbReference type="EMBL" id="KAK0045933.1"/>
    </source>
</evidence>
<evidence type="ECO:0000313" key="2">
    <source>
        <dbReference type="Proteomes" id="UP001233172"/>
    </source>
</evidence>
<proteinExistence type="predicted"/>
<dbReference type="InterPro" id="IPR029146">
    <property type="entry name" value="Ten1_animal_plant"/>
</dbReference>